<sequence>MKRRGISRETARVCVTLLVSTSALAEGLRLPFLETSTAASHEHRHHSEGADGCSSPKVETMLRALGSESDALYRRLLEVHPNPAAAAVVEVGVFNGQQCLEAAAAGFSSVFCFEPSPANFNNSAAAIAASPITPEQKAAIQLVNMAVSNTAGGTMEFHSKGTSGDYAGSTIAAAFQHEASAEAAPITIATTTLDEYLPGKLPNLAEGGRHRGGAYGRHVAAEAGASDAHVKELYIVKIDTQGFDGMVIEGMKELLRHKQVAYILLELWPKAMGLPGRKSCEETLHLLASSGYTLHDLAMPDIVYQYGTAKTKAELGHASMVRPDDIEGLCGWFLEHSNEYGMWTDILAVADPLLGGHSCSMHHSTNA</sequence>
<keyword evidence="1" id="KW-0732">Signal</keyword>
<evidence type="ECO:0000313" key="2">
    <source>
        <dbReference type="EMBL" id="KAK9918649.1"/>
    </source>
</evidence>
<dbReference type="InterPro" id="IPR052514">
    <property type="entry name" value="SAM-dependent_MTase"/>
</dbReference>
<gene>
    <name evidence="2" type="ORF">WJX75_005653</name>
</gene>
<protein>
    <recommendedName>
        <fullName evidence="4">Methyltransferase FkbM domain-containing protein</fullName>
    </recommendedName>
</protein>
<proteinExistence type="predicted"/>
<reference evidence="2 3" key="1">
    <citation type="journal article" date="2024" name="Nat. Commun.">
        <title>Phylogenomics reveals the evolutionary origins of lichenization in chlorophyte algae.</title>
        <authorList>
            <person name="Puginier C."/>
            <person name="Libourel C."/>
            <person name="Otte J."/>
            <person name="Skaloud P."/>
            <person name="Haon M."/>
            <person name="Grisel S."/>
            <person name="Petersen M."/>
            <person name="Berrin J.G."/>
            <person name="Delaux P.M."/>
            <person name="Dal Grande F."/>
            <person name="Keller J."/>
        </authorList>
    </citation>
    <scope>NUCLEOTIDE SEQUENCE [LARGE SCALE GENOMIC DNA]</scope>
    <source>
        <strain evidence="2 3">SAG 216-7</strain>
    </source>
</reference>
<evidence type="ECO:0000256" key="1">
    <source>
        <dbReference type="SAM" id="SignalP"/>
    </source>
</evidence>
<name>A0ABR2Z594_9CHLO</name>
<evidence type="ECO:0008006" key="4">
    <source>
        <dbReference type="Google" id="ProtNLM"/>
    </source>
</evidence>
<dbReference type="Gene3D" id="3.40.50.150">
    <property type="entry name" value="Vaccinia Virus protein VP39"/>
    <property type="match status" value="1"/>
</dbReference>
<evidence type="ECO:0000313" key="3">
    <source>
        <dbReference type="Proteomes" id="UP001491310"/>
    </source>
</evidence>
<organism evidence="2 3">
    <name type="scientific">Coccomyxa subellipsoidea</name>
    <dbReference type="NCBI Taxonomy" id="248742"/>
    <lineage>
        <taxon>Eukaryota</taxon>
        <taxon>Viridiplantae</taxon>
        <taxon>Chlorophyta</taxon>
        <taxon>core chlorophytes</taxon>
        <taxon>Trebouxiophyceae</taxon>
        <taxon>Trebouxiophyceae incertae sedis</taxon>
        <taxon>Coccomyxaceae</taxon>
        <taxon>Coccomyxa</taxon>
    </lineage>
</organism>
<comment type="caution">
    <text evidence="2">The sequence shown here is derived from an EMBL/GenBank/DDBJ whole genome shotgun (WGS) entry which is preliminary data.</text>
</comment>
<keyword evidence="3" id="KW-1185">Reference proteome</keyword>
<accession>A0ABR2Z594</accession>
<feature type="chain" id="PRO_5045634504" description="Methyltransferase FkbM domain-containing protein" evidence="1">
    <location>
        <begin position="26"/>
        <end position="367"/>
    </location>
</feature>
<dbReference type="InterPro" id="IPR029063">
    <property type="entry name" value="SAM-dependent_MTases_sf"/>
</dbReference>
<dbReference type="SUPFAM" id="SSF53335">
    <property type="entry name" value="S-adenosyl-L-methionine-dependent methyltransferases"/>
    <property type="match status" value="1"/>
</dbReference>
<dbReference type="Proteomes" id="UP001491310">
    <property type="component" value="Unassembled WGS sequence"/>
</dbReference>
<dbReference type="PANTHER" id="PTHR34203:SF15">
    <property type="entry name" value="SLL1173 PROTEIN"/>
    <property type="match status" value="1"/>
</dbReference>
<dbReference type="EMBL" id="JALJOT010000001">
    <property type="protein sequence ID" value="KAK9918649.1"/>
    <property type="molecule type" value="Genomic_DNA"/>
</dbReference>
<dbReference type="PANTHER" id="PTHR34203">
    <property type="entry name" value="METHYLTRANSFERASE, FKBM FAMILY PROTEIN"/>
    <property type="match status" value="1"/>
</dbReference>
<feature type="signal peptide" evidence="1">
    <location>
        <begin position="1"/>
        <end position="25"/>
    </location>
</feature>